<dbReference type="RefSeq" id="WP_241765633.1">
    <property type="nucleotide sequence ID" value="NZ_AWFG01000010.1"/>
</dbReference>
<dbReference type="SUPFAM" id="SSF82771">
    <property type="entry name" value="GIY-YIG endonuclease"/>
    <property type="match status" value="1"/>
</dbReference>
<dbReference type="Pfam" id="PF01541">
    <property type="entry name" value="GIY-YIG"/>
    <property type="match status" value="1"/>
</dbReference>
<name>A0A062URT4_9PROT</name>
<dbReference type="InterPro" id="IPR050190">
    <property type="entry name" value="UPF0213_domain"/>
</dbReference>
<evidence type="ECO:0000256" key="1">
    <source>
        <dbReference type="ARBA" id="ARBA00007435"/>
    </source>
</evidence>
<evidence type="ECO:0000256" key="2">
    <source>
        <dbReference type="SAM" id="MobiDB-lite"/>
    </source>
</evidence>
<dbReference type="Proteomes" id="UP000027190">
    <property type="component" value="Unassembled WGS sequence"/>
</dbReference>
<evidence type="ECO:0000259" key="3">
    <source>
        <dbReference type="PROSITE" id="PS50164"/>
    </source>
</evidence>
<dbReference type="AlphaFoldDB" id="A0A062URT4"/>
<dbReference type="PROSITE" id="PS50164">
    <property type="entry name" value="GIY_YIG"/>
    <property type="match status" value="1"/>
</dbReference>
<evidence type="ECO:0000313" key="5">
    <source>
        <dbReference type="Proteomes" id="UP000027190"/>
    </source>
</evidence>
<dbReference type="Gene3D" id="3.40.1440.10">
    <property type="entry name" value="GIY-YIG endonuclease"/>
    <property type="match status" value="1"/>
</dbReference>
<comment type="similarity">
    <text evidence="1">Belongs to the UPF0213 family.</text>
</comment>
<dbReference type="PATRIC" id="fig|1280947.3.peg.710"/>
<organism evidence="4 5">
    <name type="scientific">Hyphomonas chukchiensis</name>
    <dbReference type="NCBI Taxonomy" id="1280947"/>
    <lineage>
        <taxon>Bacteria</taxon>
        <taxon>Pseudomonadati</taxon>
        <taxon>Pseudomonadota</taxon>
        <taxon>Alphaproteobacteria</taxon>
        <taxon>Hyphomonadales</taxon>
        <taxon>Hyphomonadaceae</taxon>
        <taxon>Hyphomonas</taxon>
    </lineage>
</organism>
<sequence length="121" mass="14140">MISHRDFLDPSHEAPARAGNTGSGGKKVAFFTYIVTNKPRGSLYCGQTDDINRRAWEHRNRVLKGYSHQYNCTALVWFETFESRENALARERQIKNWKRDWKIELIEAANPDWRDLADTLI</sequence>
<dbReference type="EMBL" id="AWFG01000010">
    <property type="protein sequence ID" value="KCZ60164.1"/>
    <property type="molecule type" value="Genomic_DNA"/>
</dbReference>
<gene>
    <name evidence="4" type="ORF">HY30_11895</name>
</gene>
<dbReference type="PANTHER" id="PTHR34477">
    <property type="entry name" value="UPF0213 PROTEIN YHBQ"/>
    <property type="match status" value="1"/>
</dbReference>
<comment type="caution">
    <text evidence="4">The sequence shown here is derived from an EMBL/GenBank/DDBJ whole genome shotgun (WGS) entry which is preliminary data.</text>
</comment>
<dbReference type="STRING" id="1280947.HY30_11895"/>
<reference evidence="4 5" key="1">
    <citation type="journal article" date="2014" name="Antonie Van Leeuwenhoek">
        <title>Hyphomonas beringensis sp. nov. and Hyphomonas chukchiensis sp. nov., isolated from surface seawater of the Bering Sea and Chukchi Sea.</title>
        <authorList>
            <person name="Li C."/>
            <person name="Lai Q."/>
            <person name="Li G."/>
            <person name="Dong C."/>
            <person name="Wang J."/>
            <person name="Liao Y."/>
            <person name="Shao Z."/>
        </authorList>
    </citation>
    <scope>NUCLEOTIDE SEQUENCE [LARGE SCALE GENOMIC DNA]</scope>
    <source>
        <strain evidence="4 5">BH-BN04-4</strain>
    </source>
</reference>
<dbReference type="CDD" id="cd10448">
    <property type="entry name" value="GIY-YIG_unchar_3"/>
    <property type="match status" value="1"/>
</dbReference>
<dbReference type="eggNOG" id="COG2827">
    <property type="taxonomic scope" value="Bacteria"/>
</dbReference>
<keyword evidence="5" id="KW-1185">Reference proteome</keyword>
<dbReference type="InterPro" id="IPR035901">
    <property type="entry name" value="GIY-YIG_endonuc_sf"/>
</dbReference>
<feature type="domain" description="GIY-YIG" evidence="3">
    <location>
        <begin position="28"/>
        <end position="104"/>
    </location>
</feature>
<feature type="compositionally biased region" description="Basic and acidic residues" evidence="2">
    <location>
        <begin position="1"/>
        <end position="15"/>
    </location>
</feature>
<dbReference type="InterPro" id="IPR000305">
    <property type="entry name" value="GIY-YIG_endonuc"/>
</dbReference>
<feature type="region of interest" description="Disordered" evidence="2">
    <location>
        <begin position="1"/>
        <end position="23"/>
    </location>
</feature>
<accession>A0A062URT4</accession>
<dbReference type="PANTHER" id="PTHR34477:SF5">
    <property type="entry name" value="BSL5627 PROTEIN"/>
    <property type="match status" value="1"/>
</dbReference>
<proteinExistence type="inferred from homology"/>
<protein>
    <recommendedName>
        <fullName evidence="3">GIY-YIG domain-containing protein</fullName>
    </recommendedName>
</protein>
<evidence type="ECO:0000313" key="4">
    <source>
        <dbReference type="EMBL" id="KCZ60164.1"/>
    </source>
</evidence>